<sequence>MGEDFRLGGVSGFKTSGVGTFGEGEGGAGAVRLFRVEAGHSAGYALEQASVLMGCAHKLTLQAGIEQDGTSAWAAHYLVGMAKALIEDLAFGMPASP</sequence>
<evidence type="ECO:0000313" key="2">
    <source>
        <dbReference type="Proteomes" id="UP000288983"/>
    </source>
</evidence>
<name>A0A443ZQG5_9PSED</name>
<dbReference type="Proteomes" id="UP000288983">
    <property type="component" value="Unassembled WGS sequence"/>
</dbReference>
<organism evidence="1 2">
    <name type="scientific">Pseudomonas alkylphenolica</name>
    <dbReference type="NCBI Taxonomy" id="237609"/>
    <lineage>
        <taxon>Bacteria</taxon>
        <taxon>Pseudomonadati</taxon>
        <taxon>Pseudomonadota</taxon>
        <taxon>Gammaproteobacteria</taxon>
        <taxon>Pseudomonadales</taxon>
        <taxon>Pseudomonadaceae</taxon>
        <taxon>Pseudomonas</taxon>
    </lineage>
</organism>
<dbReference type="OrthoDB" id="6899489at2"/>
<evidence type="ECO:0000313" key="1">
    <source>
        <dbReference type="EMBL" id="RWU21334.1"/>
    </source>
</evidence>
<dbReference type="RefSeq" id="WP_128324937.1">
    <property type="nucleotide sequence ID" value="NZ_QJRG01000047.1"/>
</dbReference>
<comment type="caution">
    <text evidence="1">The sequence shown here is derived from an EMBL/GenBank/DDBJ whole genome shotgun (WGS) entry which is preliminary data.</text>
</comment>
<reference evidence="1 2" key="1">
    <citation type="submission" date="2018-06" db="EMBL/GenBank/DDBJ databases">
        <title>Bacteria isolated from soil of Wuhan.</title>
        <authorList>
            <person name="Wei X."/>
            <person name="Chunhua H."/>
        </authorList>
    </citation>
    <scope>NUCLEOTIDE SEQUENCE [LARGE SCALE GENOMIC DNA]</scope>
    <source>
        <strain evidence="2">xwS2</strain>
    </source>
</reference>
<evidence type="ECO:0008006" key="3">
    <source>
        <dbReference type="Google" id="ProtNLM"/>
    </source>
</evidence>
<dbReference type="AlphaFoldDB" id="A0A443ZQG5"/>
<dbReference type="InterPro" id="IPR021427">
    <property type="entry name" value="DUF3077"/>
</dbReference>
<dbReference type="EMBL" id="QJRG01000047">
    <property type="protein sequence ID" value="RWU21334.1"/>
    <property type="molecule type" value="Genomic_DNA"/>
</dbReference>
<gene>
    <name evidence="1" type="ORF">DM813_19305</name>
</gene>
<accession>A0A443ZQG5</accession>
<protein>
    <recommendedName>
        <fullName evidence="3">DUF3077 domain-containing protein</fullName>
    </recommendedName>
</protein>
<proteinExistence type="predicted"/>
<dbReference type="Pfam" id="PF11275">
    <property type="entry name" value="DUF3077"/>
    <property type="match status" value="1"/>
</dbReference>